<dbReference type="GeneID" id="20639956"/>
<dbReference type="OMA" id="QVANSKD"/>
<organism evidence="1 2">
    <name type="scientific">Phytophthora sojae (strain P6497)</name>
    <name type="common">Soybean stem and root rot agent</name>
    <name type="synonym">Phytophthora megasperma f. sp. glycines</name>
    <dbReference type="NCBI Taxonomy" id="1094619"/>
    <lineage>
        <taxon>Eukaryota</taxon>
        <taxon>Sar</taxon>
        <taxon>Stramenopiles</taxon>
        <taxon>Oomycota</taxon>
        <taxon>Peronosporomycetes</taxon>
        <taxon>Peronosporales</taxon>
        <taxon>Peronosporaceae</taxon>
        <taxon>Phytophthora</taxon>
    </lineage>
</organism>
<dbReference type="AlphaFoldDB" id="G4YVP2"/>
<dbReference type="EMBL" id="JH159152">
    <property type="protein sequence ID" value="EGZ26074.1"/>
    <property type="molecule type" value="Genomic_DNA"/>
</dbReference>
<accession>G4YVP2</accession>
<protein>
    <submittedName>
        <fullName evidence="1">Uncharacterized protein</fullName>
    </submittedName>
</protein>
<dbReference type="RefSeq" id="XP_009521362.1">
    <property type="nucleotide sequence ID" value="XM_009523067.1"/>
</dbReference>
<dbReference type="InParanoid" id="G4YVP2"/>
<evidence type="ECO:0000313" key="2">
    <source>
        <dbReference type="Proteomes" id="UP000002640"/>
    </source>
</evidence>
<proteinExistence type="predicted"/>
<reference evidence="1 2" key="1">
    <citation type="journal article" date="2006" name="Science">
        <title>Phytophthora genome sequences uncover evolutionary origins and mechanisms of pathogenesis.</title>
        <authorList>
            <person name="Tyler B.M."/>
            <person name="Tripathy S."/>
            <person name="Zhang X."/>
            <person name="Dehal P."/>
            <person name="Jiang R.H."/>
            <person name="Aerts A."/>
            <person name="Arredondo F.D."/>
            <person name="Baxter L."/>
            <person name="Bensasson D."/>
            <person name="Beynon J.L."/>
            <person name="Chapman J."/>
            <person name="Damasceno C.M."/>
            <person name="Dorrance A.E."/>
            <person name="Dou D."/>
            <person name="Dickerman A.W."/>
            <person name="Dubchak I.L."/>
            <person name="Garbelotto M."/>
            <person name="Gijzen M."/>
            <person name="Gordon S.G."/>
            <person name="Govers F."/>
            <person name="Grunwald N.J."/>
            <person name="Huang W."/>
            <person name="Ivors K.L."/>
            <person name="Jones R.W."/>
            <person name="Kamoun S."/>
            <person name="Krampis K."/>
            <person name="Lamour K.H."/>
            <person name="Lee M.K."/>
            <person name="McDonald W.H."/>
            <person name="Medina M."/>
            <person name="Meijer H.J."/>
            <person name="Nordberg E.K."/>
            <person name="Maclean D.J."/>
            <person name="Ospina-Giraldo M.D."/>
            <person name="Morris P.F."/>
            <person name="Phuntumart V."/>
            <person name="Putnam N.H."/>
            <person name="Rash S."/>
            <person name="Rose J.K."/>
            <person name="Sakihama Y."/>
            <person name="Salamov A.A."/>
            <person name="Savidor A."/>
            <person name="Scheuring C.F."/>
            <person name="Smith B.M."/>
            <person name="Sobral B.W."/>
            <person name="Terry A."/>
            <person name="Torto-Alalibo T.A."/>
            <person name="Win J."/>
            <person name="Xu Z."/>
            <person name="Zhang H."/>
            <person name="Grigoriev I.V."/>
            <person name="Rokhsar D.S."/>
            <person name="Boore J.L."/>
        </authorList>
    </citation>
    <scope>NUCLEOTIDE SEQUENCE [LARGE SCALE GENOMIC DNA]</scope>
    <source>
        <strain evidence="1 2">P6497</strain>
    </source>
</reference>
<keyword evidence="2" id="KW-1185">Reference proteome</keyword>
<evidence type="ECO:0000313" key="1">
    <source>
        <dbReference type="EMBL" id="EGZ26074.1"/>
    </source>
</evidence>
<name>G4YVP2_PHYSP</name>
<dbReference type="Proteomes" id="UP000002640">
    <property type="component" value="Unassembled WGS sequence"/>
</dbReference>
<sequence>MEPMRRPGDIPTGYERGIIEESALLSERYPVAASFPTWMTQTRGQLTEQGFKLDVMAYLATSAGGLARDNDLAPNTLLQNMCITKSLDHIEKDDFVQACMTRLEHGAYLAAIFVRHEGPGFWIQPARFHTPQPLRPVFY</sequence>
<gene>
    <name evidence="1" type="ORF">PHYSODRAFT_285144</name>
</gene>
<dbReference type="KEGG" id="psoj:PHYSODRAFT_285144"/>